<dbReference type="InterPro" id="IPR016032">
    <property type="entry name" value="Sig_transdc_resp-reg_C-effctor"/>
</dbReference>
<keyword evidence="2" id="KW-0472">Membrane</keyword>
<comment type="caution">
    <text evidence="4">The sequence shown here is derived from an EMBL/GenBank/DDBJ whole genome shotgun (WGS) entry which is preliminary data.</text>
</comment>
<dbReference type="SMART" id="SM00421">
    <property type="entry name" value="HTH_LUXR"/>
    <property type="match status" value="1"/>
</dbReference>
<feature type="transmembrane region" description="Helical" evidence="2">
    <location>
        <begin position="50"/>
        <end position="69"/>
    </location>
</feature>
<keyword evidence="2" id="KW-0812">Transmembrane</keyword>
<dbReference type="InterPro" id="IPR036259">
    <property type="entry name" value="MFS_trans_sf"/>
</dbReference>
<dbReference type="SUPFAM" id="SSF103473">
    <property type="entry name" value="MFS general substrate transporter"/>
    <property type="match status" value="2"/>
</dbReference>
<keyword evidence="5" id="KW-1185">Reference proteome</keyword>
<protein>
    <submittedName>
        <fullName evidence="4">Helix-turn-helix transcriptional regulator</fullName>
    </submittedName>
</protein>
<feature type="transmembrane region" description="Helical" evidence="2">
    <location>
        <begin position="100"/>
        <end position="120"/>
    </location>
</feature>
<sequence>MKQELTKPSSLRAISMLAVFTFLFLSTEYFYVNQIAQNASSARTVNVQNYALGISAVGFCLYPLLFRFFRDRLHSAVFFTLTMLAIVCFVILGSPVPPSLLTAVGMLLFLALGILGSAVHYHFLCEISDKKYFARMVGISYGFAILLQFLNNSLISSALAEQLLLCAALLFIVFFLFRFQHREASRSSQMPDTANSSPQVSDVTNPCPHMSDASACAASGSTDSQHKLPAPSASGALPQLVLLIFLVIFMTCIFSTLDNTVTLGHADGTMDIGQWPRILLACSGLAAGFLFDLHNRRFMNLIMYCIMMLSTLSVAILQLGGSFLIGLIVFYLSSGFFVVFFTTSFLALSEDTRCPRLWAGMGRAVNNAGAALVSNLSLSLIASNSSITLIITALVLFATVSILIAAYSMLNAPGVQTETGGTMTHKMQAACEANASHNTKAALGNDSSASTASDISSDPDYPQNTPNADPFSTFSTAFSLTDREQSVFDQLVNTEKSIQEIADSLFISRRTCQRYITSIYEKVGAKSRMGLYQSYIEWQRKNL</sequence>
<feature type="region of interest" description="Disordered" evidence="1">
    <location>
        <begin position="442"/>
        <end position="466"/>
    </location>
</feature>
<dbReference type="PROSITE" id="PS50043">
    <property type="entry name" value="HTH_LUXR_2"/>
    <property type="match status" value="1"/>
</dbReference>
<dbReference type="Proteomes" id="UP001199355">
    <property type="component" value="Unassembled WGS sequence"/>
</dbReference>
<name>A0AAE3AT93_9FIRM</name>
<accession>A0AAE3AT93</accession>
<gene>
    <name evidence="4" type="ORF">LKD45_01470</name>
</gene>
<dbReference type="Gene3D" id="1.20.1250.20">
    <property type="entry name" value="MFS general substrate transporter like domains"/>
    <property type="match status" value="1"/>
</dbReference>
<feature type="transmembrane region" description="Helical" evidence="2">
    <location>
        <begin position="236"/>
        <end position="257"/>
    </location>
</feature>
<feature type="domain" description="HTH luxR-type" evidence="3">
    <location>
        <begin position="473"/>
        <end position="539"/>
    </location>
</feature>
<dbReference type="GO" id="GO:0003677">
    <property type="term" value="F:DNA binding"/>
    <property type="evidence" value="ECO:0007669"/>
    <property type="project" value="InterPro"/>
</dbReference>
<proteinExistence type="predicted"/>
<feature type="transmembrane region" description="Helical" evidence="2">
    <location>
        <begin position="76"/>
        <end position="94"/>
    </location>
</feature>
<evidence type="ECO:0000313" key="5">
    <source>
        <dbReference type="Proteomes" id="UP001199355"/>
    </source>
</evidence>
<evidence type="ECO:0000256" key="2">
    <source>
        <dbReference type="SAM" id="Phobius"/>
    </source>
</evidence>
<dbReference type="SUPFAM" id="SSF46894">
    <property type="entry name" value="C-terminal effector domain of the bipartite response regulators"/>
    <property type="match status" value="1"/>
</dbReference>
<feature type="transmembrane region" description="Helical" evidence="2">
    <location>
        <begin position="12"/>
        <end position="30"/>
    </location>
</feature>
<feature type="transmembrane region" description="Helical" evidence="2">
    <location>
        <begin position="387"/>
        <end position="407"/>
    </location>
</feature>
<feature type="transmembrane region" description="Helical" evidence="2">
    <location>
        <begin position="277"/>
        <end position="294"/>
    </location>
</feature>
<feature type="transmembrane region" description="Helical" evidence="2">
    <location>
        <begin position="132"/>
        <end position="150"/>
    </location>
</feature>
<feature type="transmembrane region" description="Helical" evidence="2">
    <location>
        <begin position="360"/>
        <end position="381"/>
    </location>
</feature>
<dbReference type="AlphaFoldDB" id="A0AAE3AT93"/>
<feature type="transmembrane region" description="Helical" evidence="2">
    <location>
        <begin position="325"/>
        <end position="348"/>
    </location>
</feature>
<keyword evidence="2" id="KW-1133">Transmembrane helix</keyword>
<dbReference type="InterPro" id="IPR036388">
    <property type="entry name" value="WH-like_DNA-bd_sf"/>
</dbReference>
<dbReference type="EMBL" id="JAJEQF010000002">
    <property type="protein sequence ID" value="MCC2166376.1"/>
    <property type="molecule type" value="Genomic_DNA"/>
</dbReference>
<dbReference type="InterPro" id="IPR000792">
    <property type="entry name" value="Tscrpt_reg_LuxR_C"/>
</dbReference>
<feature type="transmembrane region" description="Helical" evidence="2">
    <location>
        <begin position="162"/>
        <end position="179"/>
    </location>
</feature>
<dbReference type="GO" id="GO:0006355">
    <property type="term" value="P:regulation of DNA-templated transcription"/>
    <property type="evidence" value="ECO:0007669"/>
    <property type="project" value="InterPro"/>
</dbReference>
<evidence type="ECO:0000256" key="1">
    <source>
        <dbReference type="SAM" id="MobiDB-lite"/>
    </source>
</evidence>
<feature type="transmembrane region" description="Helical" evidence="2">
    <location>
        <begin position="301"/>
        <end position="319"/>
    </location>
</feature>
<dbReference type="Gene3D" id="1.10.10.10">
    <property type="entry name" value="Winged helix-like DNA-binding domain superfamily/Winged helix DNA-binding domain"/>
    <property type="match status" value="1"/>
</dbReference>
<dbReference type="RefSeq" id="WP_308727540.1">
    <property type="nucleotide sequence ID" value="NZ_JAJEQF010000002.1"/>
</dbReference>
<evidence type="ECO:0000313" key="4">
    <source>
        <dbReference type="EMBL" id="MCC2166376.1"/>
    </source>
</evidence>
<evidence type="ECO:0000259" key="3">
    <source>
        <dbReference type="PROSITE" id="PS50043"/>
    </source>
</evidence>
<organism evidence="4 5">
    <name type="scientific">Gallintestinimicrobium propionicum</name>
    <dbReference type="NCBI Taxonomy" id="2981770"/>
    <lineage>
        <taxon>Bacteria</taxon>
        <taxon>Bacillati</taxon>
        <taxon>Bacillota</taxon>
        <taxon>Clostridia</taxon>
        <taxon>Lachnospirales</taxon>
        <taxon>Lachnospiraceae</taxon>
        <taxon>Gallintestinimicrobium</taxon>
    </lineage>
</organism>
<dbReference type="CDD" id="cd06170">
    <property type="entry name" value="LuxR_C_like"/>
    <property type="match status" value="1"/>
</dbReference>
<feature type="compositionally biased region" description="Low complexity" evidence="1">
    <location>
        <begin position="446"/>
        <end position="460"/>
    </location>
</feature>
<dbReference type="Pfam" id="PF00196">
    <property type="entry name" value="GerE"/>
    <property type="match status" value="1"/>
</dbReference>
<reference evidence="4 5" key="1">
    <citation type="submission" date="2021-10" db="EMBL/GenBank/DDBJ databases">
        <title>Anaerobic single-cell dispensing facilitates the cultivation of human gut bacteria.</title>
        <authorList>
            <person name="Afrizal A."/>
        </authorList>
    </citation>
    <scope>NUCLEOTIDE SEQUENCE [LARGE SCALE GENOMIC DNA]</scope>
    <source>
        <strain evidence="4 5">CLA-AA-H244</strain>
    </source>
</reference>